<keyword evidence="2" id="KW-1003">Cell membrane</keyword>
<name>A0ABV9XVH2_9PSEU</name>
<organism evidence="10 11">
    <name type="scientific">Saccharothrix xinjiangensis</name>
    <dbReference type="NCBI Taxonomy" id="204798"/>
    <lineage>
        <taxon>Bacteria</taxon>
        <taxon>Bacillati</taxon>
        <taxon>Actinomycetota</taxon>
        <taxon>Actinomycetes</taxon>
        <taxon>Pseudonocardiales</taxon>
        <taxon>Pseudonocardiaceae</taxon>
        <taxon>Saccharothrix</taxon>
    </lineage>
</organism>
<keyword evidence="7 8" id="KW-0472">Membrane</keyword>
<evidence type="ECO:0000256" key="3">
    <source>
        <dbReference type="ARBA" id="ARBA00022692"/>
    </source>
</evidence>
<evidence type="ECO:0000313" key="11">
    <source>
        <dbReference type="Proteomes" id="UP001595833"/>
    </source>
</evidence>
<gene>
    <name evidence="10" type="ORF">ACFPFM_05590</name>
</gene>
<comment type="caution">
    <text evidence="10">The sequence shown here is derived from an EMBL/GenBank/DDBJ whole genome shotgun (WGS) entry which is preliminary data.</text>
</comment>
<feature type="transmembrane region" description="Helical" evidence="8">
    <location>
        <begin position="25"/>
        <end position="45"/>
    </location>
</feature>
<proteinExistence type="predicted"/>
<evidence type="ECO:0000256" key="7">
    <source>
        <dbReference type="ARBA" id="ARBA00023136"/>
    </source>
</evidence>
<evidence type="ECO:0000256" key="2">
    <source>
        <dbReference type="ARBA" id="ARBA00022475"/>
    </source>
</evidence>
<feature type="transmembrane region" description="Helical" evidence="8">
    <location>
        <begin position="129"/>
        <end position="150"/>
    </location>
</feature>
<reference evidence="11" key="1">
    <citation type="journal article" date="2019" name="Int. J. Syst. Evol. Microbiol.">
        <title>The Global Catalogue of Microorganisms (GCM) 10K type strain sequencing project: providing services to taxonomists for standard genome sequencing and annotation.</title>
        <authorList>
            <consortium name="The Broad Institute Genomics Platform"/>
            <consortium name="The Broad Institute Genome Sequencing Center for Infectious Disease"/>
            <person name="Wu L."/>
            <person name="Ma J."/>
        </authorList>
    </citation>
    <scope>NUCLEOTIDE SEQUENCE [LARGE SCALE GENOMIC DNA]</scope>
    <source>
        <strain evidence="11">KCTC 12848</strain>
    </source>
</reference>
<dbReference type="EMBL" id="JBHSJB010000005">
    <property type="protein sequence ID" value="MFC5053230.1"/>
    <property type="molecule type" value="Genomic_DNA"/>
</dbReference>
<dbReference type="InterPro" id="IPR043760">
    <property type="entry name" value="PycTM_dom"/>
</dbReference>
<evidence type="ECO:0000256" key="5">
    <source>
        <dbReference type="ARBA" id="ARBA00022989"/>
    </source>
</evidence>
<dbReference type="RefSeq" id="WP_344041240.1">
    <property type="nucleotide sequence ID" value="NZ_BAAAKE010000028.1"/>
</dbReference>
<dbReference type="Pfam" id="PF18967">
    <property type="entry name" value="PycTM"/>
    <property type="match status" value="1"/>
</dbReference>
<evidence type="ECO:0000256" key="8">
    <source>
        <dbReference type="SAM" id="Phobius"/>
    </source>
</evidence>
<sequence length="151" mass="15500">MASRVELAHADAAAQIGRADSKAGMLLPLFGGVLAGVVALSTRPLPPVAGVLLWLAAVPALAAVLLLLSVVRPRFSRDDDYGIGFLAGFADRPSQVLAALAEPPGEVAQAVDTVRLSVNARGKYRRVQVAVDALMVALLLVASALVVVAVS</sequence>
<feature type="transmembrane region" description="Helical" evidence="8">
    <location>
        <begin position="51"/>
        <end position="71"/>
    </location>
</feature>
<comment type="subcellular location">
    <subcellularLocation>
        <location evidence="1">Cell membrane</location>
    </subcellularLocation>
</comment>
<keyword evidence="4" id="KW-0547">Nucleotide-binding</keyword>
<evidence type="ECO:0000256" key="6">
    <source>
        <dbReference type="ARBA" id="ARBA00023118"/>
    </source>
</evidence>
<dbReference type="Proteomes" id="UP001595833">
    <property type="component" value="Unassembled WGS sequence"/>
</dbReference>
<evidence type="ECO:0000256" key="1">
    <source>
        <dbReference type="ARBA" id="ARBA00004236"/>
    </source>
</evidence>
<keyword evidence="6" id="KW-0051">Antiviral defense</keyword>
<evidence type="ECO:0000313" key="10">
    <source>
        <dbReference type="EMBL" id="MFC5053230.1"/>
    </source>
</evidence>
<keyword evidence="5 8" id="KW-1133">Transmembrane helix</keyword>
<keyword evidence="3 8" id="KW-0812">Transmembrane</keyword>
<evidence type="ECO:0000259" key="9">
    <source>
        <dbReference type="Pfam" id="PF18967"/>
    </source>
</evidence>
<evidence type="ECO:0000256" key="4">
    <source>
        <dbReference type="ARBA" id="ARBA00022741"/>
    </source>
</evidence>
<protein>
    <submittedName>
        <fullName evidence="10">Pycsar system effector family protein</fullName>
    </submittedName>
</protein>
<keyword evidence="11" id="KW-1185">Reference proteome</keyword>
<feature type="domain" description="Pycsar effector protein" evidence="9">
    <location>
        <begin position="8"/>
        <end position="148"/>
    </location>
</feature>
<accession>A0ABV9XVH2</accession>